<feature type="transmembrane region" description="Helical" evidence="1">
    <location>
        <begin position="75"/>
        <end position="93"/>
    </location>
</feature>
<feature type="transmembrane region" description="Helical" evidence="1">
    <location>
        <begin position="137"/>
        <end position="154"/>
    </location>
</feature>
<evidence type="ECO:0000313" key="3">
    <source>
        <dbReference type="Proteomes" id="UP000198339"/>
    </source>
</evidence>
<protein>
    <submittedName>
        <fullName evidence="2">MerC mercury resistance protein</fullName>
    </submittedName>
</protein>
<gene>
    <name evidence="2" type="ORF">SAMN06295955_1098</name>
</gene>
<proteinExistence type="predicted"/>
<feature type="transmembrane region" description="Helical" evidence="1">
    <location>
        <begin position="105"/>
        <end position="125"/>
    </location>
</feature>
<accession>A0A239IZI8</accession>
<dbReference type="GO" id="GO:0015097">
    <property type="term" value="F:mercury ion transmembrane transporter activity"/>
    <property type="evidence" value="ECO:0007669"/>
    <property type="project" value="InterPro"/>
</dbReference>
<feature type="transmembrane region" description="Helical" evidence="1">
    <location>
        <begin position="37"/>
        <end position="63"/>
    </location>
</feature>
<dbReference type="Proteomes" id="UP000198339">
    <property type="component" value="Unassembled WGS sequence"/>
</dbReference>
<dbReference type="AlphaFoldDB" id="A0A239IZI8"/>
<evidence type="ECO:0000256" key="1">
    <source>
        <dbReference type="SAM" id="Phobius"/>
    </source>
</evidence>
<dbReference type="EMBL" id="FZPA01000009">
    <property type="protein sequence ID" value="SNS99000.1"/>
    <property type="molecule type" value="Genomic_DNA"/>
</dbReference>
<organism evidence="2 3">
    <name type="scientific">Sphingopyxis indica</name>
    <dbReference type="NCBI Taxonomy" id="436663"/>
    <lineage>
        <taxon>Bacteria</taxon>
        <taxon>Pseudomonadati</taxon>
        <taxon>Pseudomonadota</taxon>
        <taxon>Alphaproteobacteria</taxon>
        <taxon>Sphingomonadales</taxon>
        <taxon>Sphingomonadaceae</taxon>
        <taxon>Sphingopyxis</taxon>
    </lineage>
</organism>
<keyword evidence="3" id="KW-1185">Reference proteome</keyword>
<keyword evidence="1" id="KW-0812">Transmembrane</keyword>
<keyword evidence="1" id="KW-1133">Transmembrane helix</keyword>
<dbReference type="InterPro" id="IPR004891">
    <property type="entry name" value="Mercury-R_MerC"/>
</dbReference>
<keyword evidence="1" id="KW-0472">Membrane</keyword>
<name>A0A239IZI8_9SPHN</name>
<reference evidence="2 3" key="1">
    <citation type="submission" date="2017-06" db="EMBL/GenBank/DDBJ databases">
        <authorList>
            <person name="Kim H.J."/>
            <person name="Triplett B.A."/>
        </authorList>
    </citation>
    <scope>NUCLEOTIDE SEQUENCE [LARGE SCALE GENOMIC DNA]</scope>
    <source>
        <strain evidence="2 3">DS15</strain>
    </source>
</reference>
<dbReference type="Pfam" id="PF03203">
    <property type="entry name" value="MerC"/>
    <property type="match status" value="1"/>
</dbReference>
<dbReference type="GO" id="GO:0016020">
    <property type="term" value="C:membrane"/>
    <property type="evidence" value="ECO:0007669"/>
    <property type="project" value="InterPro"/>
</dbReference>
<sequence>MVSQSPLAMIHYIIIWAGDPLSESPCRMCLPSSRARLFDAVGVGLSFACLVHCLALPLLLLLAPALAAWLSLPEWIHAAILLLATPAAFVAMTGGWRRHRRAGPALLAAGGLILLGLGLAGHAGWLGTLDPEAADRWFTSAGALSLAAAHLANWRLRHGTKTIIGGGGSHD</sequence>
<evidence type="ECO:0000313" key="2">
    <source>
        <dbReference type="EMBL" id="SNS99000.1"/>
    </source>
</evidence>